<evidence type="ECO:0000313" key="1">
    <source>
        <dbReference type="EMBL" id="KAH7958809.1"/>
    </source>
</evidence>
<gene>
    <name evidence="1" type="ORF">HPB49_005424</name>
</gene>
<proteinExistence type="predicted"/>
<accession>A0ACB8D347</accession>
<dbReference type="EMBL" id="CM023472">
    <property type="protein sequence ID" value="KAH7958809.1"/>
    <property type="molecule type" value="Genomic_DNA"/>
</dbReference>
<dbReference type="Proteomes" id="UP000821865">
    <property type="component" value="Chromosome 3"/>
</dbReference>
<name>A0ACB8D347_DERSI</name>
<reference evidence="1" key="1">
    <citation type="submission" date="2020-05" db="EMBL/GenBank/DDBJ databases">
        <title>Large-scale comparative analyses of tick genomes elucidate their genetic diversity and vector capacities.</title>
        <authorList>
            <person name="Jia N."/>
            <person name="Wang J."/>
            <person name="Shi W."/>
            <person name="Du L."/>
            <person name="Sun Y."/>
            <person name="Zhan W."/>
            <person name="Jiang J."/>
            <person name="Wang Q."/>
            <person name="Zhang B."/>
            <person name="Ji P."/>
            <person name="Sakyi L.B."/>
            <person name="Cui X."/>
            <person name="Yuan T."/>
            <person name="Jiang B."/>
            <person name="Yang W."/>
            <person name="Lam T.T.-Y."/>
            <person name="Chang Q."/>
            <person name="Ding S."/>
            <person name="Wang X."/>
            <person name="Zhu J."/>
            <person name="Ruan X."/>
            <person name="Zhao L."/>
            <person name="Wei J."/>
            <person name="Que T."/>
            <person name="Du C."/>
            <person name="Cheng J."/>
            <person name="Dai P."/>
            <person name="Han X."/>
            <person name="Huang E."/>
            <person name="Gao Y."/>
            <person name="Liu J."/>
            <person name="Shao H."/>
            <person name="Ye R."/>
            <person name="Li L."/>
            <person name="Wei W."/>
            <person name="Wang X."/>
            <person name="Wang C."/>
            <person name="Yang T."/>
            <person name="Huo Q."/>
            <person name="Li W."/>
            <person name="Guo W."/>
            <person name="Chen H."/>
            <person name="Zhou L."/>
            <person name="Ni X."/>
            <person name="Tian J."/>
            <person name="Zhou Y."/>
            <person name="Sheng Y."/>
            <person name="Liu T."/>
            <person name="Pan Y."/>
            <person name="Xia L."/>
            <person name="Li J."/>
            <person name="Zhao F."/>
            <person name="Cao W."/>
        </authorList>
    </citation>
    <scope>NUCLEOTIDE SEQUENCE</scope>
    <source>
        <strain evidence="1">Dsil-2018</strain>
    </source>
</reference>
<protein>
    <submittedName>
        <fullName evidence="1">Uncharacterized protein</fullName>
    </submittedName>
</protein>
<organism evidence="1 2">
    <name type="scientific">Dermacentor silvarum</name>
    <name type="common">Tick</name>
    <dbReference type="NCBI Taxonomy" id="543639"/>
    <lineage>
        <taxon>Eukaryota</taxon>
        <taxon>Metazoa</taxon>
        <taxon>Ecdysozoa</taxon>
        <taxon>Arthropoda</taxon>
        <taxon>Chelicerata</taxon>
        <taxon>Arachnida</taxon>
        <taxon>Acari</taxon>
        <taxon>Parasitiformes</taxon>
        <taxon>Ixodida</taxon>
        <taxon>Ixodoidea</taxon>
        <taxon>Ixodidae</taxon>
        <taxon>Rhipicephalinae</taxon>
        <taxon>Dermacentor</taxon>
    </lineage>
</organism>
<evidence type="ECO:0000313" key="2">
    <source>
        <dbReference type="Proteomes" id="UP000821865"/>
    </source>
</evidence>
<keyword evidence="2" id="KW-1185">Reference proteome</keyword>
<comment type="caution">
    <text evidence="1">The sequence shown here is derived from an EMBL/GenBank/DDBJ whole genome shotgun (WGS) entry which is preliminary data.</text>
</comment>
<sequence length="266" mass="29228">MAMFVDIDGVRTQLFLIVDELGVIVYDGDAELYTTADGKRVRVLCTPSGFAADCSDKELQNSHTNTELPKAATSRCGDATPATTEAAAAAAVPCGAMPSPHRDSEEALWSGRRTKFLIECYKEHFGRIGKKGGLRNKKQLMLFITDALNEEFGCTITVIQVTNKWKSLERAYKKVRINNNKSGSGAAECSFEGELQDTTQAPEAALSPTTSVENTQVEPRGAKLKKDPPLVQLLQKLDQIETNRAAQHEQKMALLERFVSAYEARK</sequence>